<gene>
    <name evidence="1" type="ORF">ND855_07075</name>
</gene>
<dbReference type="RefSeq" id="WP_265357757.1">
    <property type="nucleotide sequence ID" value="NZ_JAMQPR010000001.1"/>
</dbReference>
<sequence>MSNPSCPSCGTELRFLNTSLMKFDGVKVCVNCFQRATIEKLTTLEQLKSLPEKVPMSSDSITSQKSEVKSPDTIIVKSETKGFGFIKACIGFFLAGPFGLLCGFCGSGKTKTTVIRK</sequence>
<accession>A0ABT3M774</accession>
<evidence type="ECO:0008006" key="3">
    <source>
        <dbReference type="Google" id="ProtNLM"/>
    </source>
</evidence>
<evidence type="ECO:0000313" key="1">
    <source>
        <dbReference type="EMBL" id="MCW7503881.1"/>
    </source>
</evidence>
<protein>
    <recommendedName>
        <fullName evidence="3">ClpX-type ZB domain-containing protein</fullName>
    </recommendedName>
</protein>
<evidence type="ECO:0000313" key="2">
    <source>
        <dbReference type="Proteomes" id="UP001208794"/>
    </source>
</evidence>
<proteinExistence type="predicted"/>
<dbReference type="Proteomes" id="UP001208794">
    <property type="component" value="Unassembled WGS sequence"/>
</dbReference>
<organism evidence="1 2">
    <name type="scientific">Leptospira paudalimensis</name>
    <dbReference type="NCBI Taxonomy" id="2950024"/>
    <lineage>
        <taxon>Bacteria</taxon>
        <taxon>Pseudomonadati</taxon>
        <taxon>Spirochaetota</taxon>
        <taxon>Spirochaetia</taxon>
        <taxon>Leptospirales</taxon>
        <taxon>Leptospiraceae</taxon>
        <taxon>Leptospira</taxon>
    </lineage>
</organism>
<comment type="caution">
    <text evidence="1">The sequence shown here is derived from an EMBL/GenBank/DDBJ whole genome shotgun (WGS) entry which is preliminary data.</text>
</comment>
<reference evidence="1 2" key="1">
    <citation type="submission" date="2022-06" db="EMBL/GenBank/DDBJ databases">
        <title>Leptospira isolates from biofilms formed at urban environments.</title>
        <authorList>
            <person name="Ribeiro P.S."/>
            <person name="Sousa T."/>
            <person name="Carvalho N."/>
            <person name="Aburjaile F."/>
            <person name="Neves F."/>
            <person name="Oliveira D."/>
            <person name="Blanco L."/>
            <person name="Lima J."/>
            <person name="Costa F."/>
            <person name="Brenig B."/>
            <person name="Soares S."/>
            <person name="Ramos R."/>
            <person name="Goes-Neto A."/>
            <person name="Matiuzzi M."/>
            <person name="Azevedo V."/>
            <person name="Ristow P."/>
        </authorList>
    </citation>
    <scope>NUCLEOTIDE SEQUENCE [LARGE SCALE GENOMIC DNA]</scope>
    <source>
        <strain evidence="1 2">VSF14</strain>
    </source>
</reference>
<name>A0ABT3M774_9LEPT</name>
<keyword evidence="2" id="KW-1185">Reference proteome</keyword>
<dbReference type="EMBL" id="JAMQPR010000001">
    <property type="protein sequence ID" value="MCW7503881.1"/>
    <property type="molecule type" value="Genomic_DNA"/>
</dbReference>